<evidence type="ECO:0000256" key="1">
    <source>
        <dbReference type="ARBA" id="ARBA00008007"/>
    </source>
</evidence>
<comment type="similarity">
    <text evidence="1">Belongs to the ComF/GntX family.</text>
</comment>
<sequence length="357" mass="36941">MTLALLGSVTPDLAQVRLLSVDGAPGERGTNAATRVRGEARRLVSSPVEGDGTYVVTADQILDLAKPRGTSRRPGRDRAGSASSAEPRPLPTSGPSTDERLDLTSTVARLLGWGDALHPRRLARPGPRQLLRRLLGARSTRVPGLRRGPAAAVADPAPADPAGFPRCWTSGEYVDLLARAVVAHKERGRTAVAPFLGERLAASVAALICDGLADGPPAPARPTVLVPVPSSPGAARARGDDPLARVVRLAARQLRGQGHDVRVHALLRSRGGVRDQGGLTAAQRAANLVGSMHCPSPGLARLARLDPAPLLVLCDDVVTTGATLVEARRALVAVGAGPLGAAVVAAVPRRTPAPRRA</sequence>
<dbReference type="PANTHER" id="PTHR47505:SF1">
    <property type="entry name" value="DNA UTILIZATION PROTEIN YHGH"/>
    <property type="match status" value="1"/>
</dbReference>
<dbReference type="PANTHER" id="PTHR47505">
    <property type="entry name" value="DNA UTILIZATION PROTEIN YHGH"/>
    <property type="match status" value="1"/>
</dbReference>
<dbReference type="OrthoDB" id="5244859at2"/>
<name>A0A4P7UEJ6_9ACTN</name>
<dbReference type="RefSeq" id="WP_135832878.1">
    <property type="nucleotide sequence ID" value="NZ_CP038462.1"/>
</dbReference>
<dbReference type="AlphaFoldDB" id="A0A4P7UEJ6"/>
<dbReference type="CDD" id="cd06223">
    <property type="entry name" value="PRTases_typeI"/>
    <property type="match status" value="1"/>
</dbReference>
<protein>
    <submittedName>
        <fullName evidence="3">ComF family protein</fullName>
    </submittedName>
</protein>
<reference evidence="3 4" key="1">
    <citation type="journal article" date="2008" name="Int. J. Syst. Evol. Microbiol.">
        <title>Nocardioides daphniae sp. nov., isolated from Daphnia cucullata (Crustacea: Cladocera).</title>
        <authorList>
            <person name="Toth E.M."/>
            <person name="Keki Z."/>
            <person name="Homonnay Z.G."/>
            <person name="Borsodi A.K."/>
            <person name="Marialigeti K."/>
            <person name="Schumann P."/>
        </authorList>
    </citation>
    <scope>NUCLEOTIDE SEQUENCE [LARGE SCALE GENOMIC DNA]</scope>
    <source>
        <strain evidence="3 4">JCM 16608</strain>
    </source>
</reference>
<gene>
    <name evidence="3" type="ORF">E2C04_12775</name>
</gene>
<dbReference type="KEGG" id="ndp:E2C04_12775"/>
<dbReference type="InterPro" id="IPR051910">
    <property type="entry name" value="ComF/GntX_DNA_util-trans"/>
</dbReference>
<feature type="region of interest" description="Disordered" evidence="2">
    <location>
        <begin position="65"/>
        <end position="100"/>
    </location>
</feature>
<dbReference type="Proteomes" id="UP000297025">
    <property type="component" value="Chromosome"/>
</dbReference>
<dbReference type="InterPro" id="IPR000836">
    <property type="entry name" value="PRTase_dom"/>
</dbReference>
<dbReference type="InterPro" id="IPR029057">
    <property type="entry name" value="PRTase-like"/>
</dbReference>
<dbReference type="SUPFAM" id="SSF53271">
    <property type="entry name" value="PRTase-like"/>
    <property type="match status" value="1"/>
</dbReference>
<evidence type="ECO:0000313" key="3">
    <source>
        <dbReference type="EMBL" id="QCC77835.1"/>
    </source>
</evidence>
<proteinExistence type="inferred from homology"/>
<evidence type="ECO:0000313" key="4">
    <source>
        <dbReference type="Proteomes" id="UP000297025"/>
    </source>
</evidence>
<accession>A0A4P7UEJ6</accession>
<dbReference type="Gene3D" id="3.40.50.2020">
    <property type="match status" value="1"/>
</dbReference>
<dbReference type="EMBL" id="CP038462">
    <property type="protein sequence ID" value="QCC77835.1"/>
    <property type="molecule type" value="Genomic_DNA"/>
</dbReference>
<organism evidence="3 4">
    <name type="scientific">Nocardioides daphniae</name>
    <dbReference type="NCBI Taxonomy" id="402297"/>
    <lineage>
        <taxon>Bacteria</taxon>
        <taxon>Bacillati</taxon>
        <taxon>Actinomycetota</taxon>
        <taxon>Actinomycetes</taxon>
        <taxon>Propionibacteriales</taxon>
        <taxon>Nocardioidaceae</taxon>
        <taxon>Nocardioides</taxon>
    </lineage>
</organism>
<evidence type="ECO:0000256" key="2">
    <source>
        <dbReference type="SAM" id="MobiDB-lite"/>
    </source>
</evidence>